<sequence>MQRTERPVETRYPSRFGEEVLVTPAAQAGQAQFSTLVSARIASFAAISEYTGEKLLK</sequence>
<dbReference type="KEGG" id="baqk:QN215_01720"/>
<dbReference type="AlphaFoldDB" id="A0AB39U7B1"/>
<evidence type="ECO:0000313" key="1">
    <source>
        <dbReference type="EMBL" id="XDS44879.1"/>
    </source>
</evidence>
<gene>
    <name evidence="1" type="ORF">QN215_01720</name>
</gene>
<reference evidence="1" key="1">
    <citation type="submission" date="2023-07" db="EMBL/GenBank/DDBJ databases">
        <title>Bifidobacterium aquikefiriaerophilum sp. nov. and Bifidobacterium eccum sp. nov., isolated from water kefir.</title>
        <authorList>
            <person name="Breselge S."/>
            <person name="Bellassi P."/>
            <person name="Barcenilla C."/>
            <person name="Alvarez-Ordonez A."/>
            <person name="Morelli L."/>
            <person name="Cotter P.D."/>
        </authorList>
    </citation>
    <scope>NUCLEOTIDE SEQUENCE</scope>
    <source>
        <strain evidence="1">WK041_4_12</strain>
    </source>
</reference>
<dbReference type="RefSeq" id="WP_369344426.1">
    <property type="nucleotide sequence ID" value="NZ_CP129674.1"/>
</dbReference>
<dbReference type="EMBL" id="CP129674">
    <property type="protein sequence ID" value="XDS44879.1"/>
    <property type="molecule type" value="Genomic_DNA"/>
</dbReference>
<accession>A0AB39U7B1</accession>
<name>A0AB39U7B1_9BIFI</name>
<organism evidence="1">
    <name type="scientific">Bifidobacterium aquikefiricola</name>
    <dbReference type="NCBI Taxonomy" id="3059038"/>
    <lineage>
        <taxon>Bacteria</taxon>
        <taxon>Bacillati</taxon>
        <taxon>Actinomycetota</taxon>
        <taxon>Actinomycetes</taxon>
        <taxon>Bifidobacteriales</taxon>
        <taxon>Bifidobacteriaceae</taxon>
        <taxon>Bifidobacterium</taxon>
    </lineage>
</organism>
<protein>
    <submittedName>
        <fullName evidence="1">Uncharacterized protein</fullName>
    </submittedName>
</protein>
<proteinExistence type="predicted"/>